<sequence length="216" mass="22336">MLLRSLALAAPAALLAACTNSVDVEDAAPSASLTTSASAWTIYQGGASPSPAVSWAPDTVAAGTFLPYRPNSTAITYDPAVVPAGARAEVGITRNAAGMIVRLTTAGLIPRRSYGAHLHTAPCTATPDDAGPHYQHSKDPKTPSVDPSYANPRNEIWLDFTADTTGAATATSEQRWTFPTTDTPRSLVIHALTTRTAAPDAGTAGPRAACLTLPTR</sequence>
<dbReference type="InterPro" id="IPR036423">
    <property type="entry name" value="SOD-like_Cu/Zn_dom_sf"/>
</dbReference>
<evidence type="ECO:0000256" key="2">
    <source>
        <dbReference type="SAM" id="MobiDB-lite"/>
    </source>
</evidence>
<dbReference type="Gene3D" id="2.60.40.200">
    <property type="entry name" value="Superoxide dismutase, copper/zinc binding domain"/>
    <property type="match status" value="1"/>
</dbReference>
<dbReference type="PROSITE" id="PS51257">
    <property type="entry name" value="PROKAR_LIPOPROTEIN"/>
    <property type="match status" value="1"/>
</dbReference>
<keyword evidence="3" id="KW-0732">Signal</keyword>
<feature type="chain" id="PRO_5045871645" description="Superoxide dismutase" evidence="3">
    <location>
        <begin position="17"/>
        <end position="216"/>
    </location>
</feature>
<evidence type="ECO:0008006" key="6">
    <source>
        <dbReference type="Google" id="ProtNLM"/>
    </source>
</evidence>
<evidence type="ECO:0000256" key="1">
    <source>
        <dbReference type="ARBA" id="ARBA00010457"/>
    </source>
</evidence>
<dbReference type="RefSeq" id="WP_203768054.1">
    <property type="nucleotide sequence ID" value="NZ_BAAABO010000007.1"/>
</dbReference>
<feature type="region of interest" description="Disordered" evidence="2">
    <location>
        <begin position="124"/>
        <end position="146"/>
    </location>
</feature>
<evidence type="ECO:0000256" key="3">
    <source>
        <dbReference type="SAM" id="SignalP"/>
    </source>
</evidence>
<dbReference type="EMBL" id="BOMI01000092">
    <property type="protein sequence ID" value="GID76142.1"/>
    <property type="molecule type" value="Genomic_DNA"/>
</dbReference>
<comment type="similarity">
    <text evidence="1">Belongs to the Cu-Zn superoxide dismutase family.</text>
</comment>
<evidence type="ECO:0000313" key="5">
    <source>
        <dbReference type="Proteomes" id="UP000609879"/>
    </source>
</evidence>
<dbReference type="SUPFAM" id="SSF49329">
    <property type="entry name" value="Cu,Zn superoxide dismutase-like"/>
    <property type="match status" value="1"/>
</dbReference>
<accession>A0ABQ3Y815</accession>
<proteinExistence type="inferred from homology"/>
<comment type="caution">
    <text evidence="4">The sequence shown here is derived from an EMBL/GenBank/DDBJ whole genome shotgun (WGS) entry which is preliminary data.</text>
</comment>
<feature type="signal peptide" evidence="3">
    <location>
        <begin position="1"/>
        <end position="16"/>
    </location>
</feature>
<evidence type="ECO:0000313" key="4">
    <source>
        <dbReference type="EMBL" id="GID76142.1"/>
    </source>
</evidence>
<gene>
    <name evidence="4" type="ORF">Ade02nite_47830</name>
</gene>
<name>A0ABQ3Y815_9ACTN</name>
<organism evidence="4 5">
    <name type="scientific">Paractinoplanes deccanensis</name>
    <dbReference type="NCBI Taxonomy" id="113561"/>
    <lineage>
        <taxon>Bacteria</taxon>
        <taxon>Bacillati</taxon>
        <taxon>Actinomycetota</taxon>
        <taxon>Actinomycetes</taxon>
        <taxon>Micromonosporales</taxon>
        <taxon>Micromonosporaceae</taxon>
        <taxon>Paractinoplanes</taxon>
    </lineage>
</organism>
<keyword evidence="5" id="KW-1185">Reference proteome</keyword>
<reference evidence="4 5" key="1">
    <citation type="submission" date="2021-01" db="EMBL/GenBank/DDBJ databases">
        <title>Whole genome shotgun sequence of Actinoplanes deccanensis NBRC 13994.</title>
        <authorList>
            <person name="Komaki H."/>
            <person name="Tamura T."/>
        </authorList>
    </citation>
    <scope>NUCLEOTIDE SEQUENCE [LARGE SCALE GENOMIC DNA]</scope>
    <source>
        <strain evidence="4 5">NBRC 13994</strain>
    </source>
</reference>
<dbReference type="Proteomes" id="UP000609879">
    <property type="component" value="Unassembled WGS sequence"/>
</dbReference>
<protein>
    <recommendedName>
        <fullName evidence="6">Superoxide dismutase</fullName>
    </recommendedName>
</protein>